<evidence type="ECO:0000313" key="2">
    <source>
        <dbReference type="EMBL" id="OGY60684.1"/>
    </source>
</evidence>
<dbReference type="GO" id="GO:0043024">
    <property type="term" value="F:ribosomal small subunit binding"/>
    <property type="evidence" value="ECO:0007669"/>
    <property type="project" value="TreeGrafter"/>
</dbReference>
<gene>
    <name evidence="2" type="ORF">A3I33_01960</name>
</gene>
<dbReference type="SUPFAM" id="SSF69754">
    <property type="entry name" value="Ribosome binding protein Y (YfiA homologue)"/>
    <property type="match status" value="1"/>
</dbReference>
<proteinExistence type="predicted"/>
<keyword evidence="1" id="KW-0810">Translation regulation</keyword>
<protein>
    <submittedName>
        <fullName evidence="2">Ribosomal subunit interface protein</fullName>
    </submittedName>
</protein>
<evidence type="ECO:0000313" key="3">
    <source>
        <dbReference type="Proteomes" id="UP000176544"/>
    </source>
</evidence>
<sequence>MQIDIEATNLELTPPLKEYIEEKIGKLDKFLKRFEDGSVHARVEIARTTKHHRQGDVYHAEANLRFPGGMIRAEHEGEDIRVAVNEVKEKLERELEKFKPSH</sequence>
<evidence type="ECO:0000256" key="1">
    <source>
        <dbReference type="ARBA" id="ARBA00022845"/>
    </source>
</evidence>
<dbReference type="GO" id="GO:0045900">
    <property type="term" value="P:negative regulation of translational elongation"/>
    <property type="evidence" value="ECO:0007669"/>
    <property type="project" value="TreeGrafter"/>
</dbReference>
<reference evidence="2 3" key="1">
    <citation type="journal article" date="2016" name="Nat. Commun.">
        <title>Thousands of microbial genomes shed light on interconnected biogeochemical processes in an aquifer system.</title>
        <authorList>
            <person name="Anantharaman K."/>
            <person name="Brown C.T."/>
            <person name="Hug L.A."/>
            <person name="Sharon I."/>
            <person name="Castelle C.J."/>
            <person name="Probst A.J."/>
            <person name="Thomas B.C."/>
            <person name="Singh A."/>
            <person name="Wilkins M.J."/>
            <person name="Karaoz U."/>
            <person name="Brodie E.L."/>
            <person name="Williams K.H."/>
            <person name="Hubbard S.S."/>
            <person name="Banfield J.F."/>
        </authorList>
    </citation>
    <scope>NUCLEOTIDE SEQUENCE [LARGE SCALE GENOMIC DNA]</scope>
</reference>
<dbReference type="STRING" id="1797692.A3I33_01960"/>
<comment type="caution">
    <text evidence="2">The sequence shown here is derived from an EMBL/GenBank/DDBJ whole genome shotgun (WGS) entry which is preliminary data.</text>
</comment>
<dbReference type="InterPro" id="IPR036567">
    <property type="entry name" value="RHF-like"/>
</dbReference>
<organism evidence="2 3">
    <name type="scientific">Candidatus Colwellbacteria bacterium RIFCSPLOWO2_02_FULL_45_11</name>
    <dbReference type="NCBI Taxonomy" id="1797692"/>
    <lineage>
        <taxon>Bacteria</taxon>
        <taxon>Candidatus Colwelliibacteriota</taxon>
    </lineage>
</organism>
<dbReference type="EMBL" id="MHJA01000026">
    <property type="protein sequence ID" value="OGY60684.1"/>
    <property type="molecule type" value="Genomic_DNA"/>
</dbReference>
<dbReference type="PANTHER" id="PTHR33231">
    <property type="entry name" value="30S RIBOSOMAL PROTEIN"/>
    <property type="match status" value="1"/>
</dbReference>
<name>A0A1G1Z841_9BACT</name>
<dbReference type="InterPro" id="IPR050574">
    <property type="entry name" value="HPF/YfiA_ribosome-assoc"/>
</dbReference>
<dbReference type="NCBIfam" id="TIGR00741">
    <property type="entry name" value="yfiA"/>
    <property type="match status" value="1"/>
</dbReference>
<dbReference type="AlphaFoldDB" id="A0A1G1Z841"/>
<accession>A0A1G1Z841</accession>
<dbReference type="Pfam" id="PF02482">
    <property type="entry name" value="Ribosomal_S30AE"/>
    <property type="match status" value="1"/>
</dbReference>
<dbReference type="PANTHER" id="PTHR33231:SF1">
    <property type="entry name" value="30S RIBOSOMAL PROTEIN"/>
    <property type="match status" value="1"/>
</dbReference>
<dbReference type="GO" id="GO:0022627">
    <property type="term" value="C:cytosolic small ribosomal subunit"/>
    <property type="evidence" value="ECO:0007669"/>
    <property type="project" value="TreeGrafter"/>
</dbReference>
<dbReference type="InterPro" id="IPR003489">
    <property type="entry name" value="RHF/RaiA"/>
</dbReference>
<dbReference type="Proteomes" id="UP000176544">
    <property type="component" value="Unassembled WGS sequence"/>
</dbReference>
<dbReference type="Gene3D" id="3.30.160.100">
    <property type="entry name" value="Ribosome hibernation promotion factor-like"/>
    <property type="match status" value="1"/>
</dbReference>